<dbReference type="InterPro" id="IPR000811">
    <property type="entry name" value="Glyco_trans_35"/>
</dbReference>
<comment type="caution">
    <text evidence="8">The sequence shown here is derived from an EMBL/GenBank/DDBJ whole genome shotgun (WGS) entry which is preliminary data.</text>
</comment>
<dbReference type="EC" id="2.4.1.1" evidence="3"/>
<evidence type="ECO:0000313" key="9">
    <source>
        <dbReference type="Proteomes" id="UP001220010"/>
    </source>
</evidence>
<protein>
    <recommendedName>
        <fullName evidence="3">glycogen phosphorylase</fullName>
        <ecNumber evidence="3">2.4.1.1</ecNumber>
    </recommendedName>
</protein>
<keyword evidence="4" id="KW-0328">Glycosyltransferase</keyword>
<keyword evidence="9" id="KW-1185">Reference proteome</keyword>
<evidence type="ECO:0000256" key="6">
    <source>
        <dbReference type="ARBA" id="ARBA00022898"/>
    </source>
</evidence>
<dbReference type="PANTHER" id="PTHR42655">
    <property type="entry name" value="GLYCOGEN PHOSPHORYLASE"/>
    <property type="match status" value="1"/>
</dbReference>
<comment type="cofactor">
    <cofactor evidence="1">
        <name>pyridoxal 5'-phosphate</name>
        <dbReference type="ChEBI" id="CHEBI:597326"/>
    </cofactor>
</comment>
<evidence type="ECO:0000256" key="7">
    <source>
        <dbReference type="ARBA" id="ARBA00023277"/>
    </source>
</evidence>
<evidence type="ECO:0000256" key="4">
    <source>
        <dbReference type="ARBA" id="ARBA00022676"/>
    </source>
</evidence>
<evidence type="ECO:0000256" key="2">
    <source>
        <dbReference type="ARBA" id="ARBA00006047"/>
    </source>
</evidence>
<keyword evidence="6" id="KW-0663">Pyridoxal phosphate</keyword>
<dbReference type="SUPFAM" id="SSF53756">
    <property type="entry name" value="UDP-Glycosyltransferase/glycogen phosphorylase"/>
    <property type="match status" value="1"/>
</dbReference>
<keyword evidence="5" id="KW-0808">Transferase</keyword>
<dbReference type="Proteomes" id="UP001220010">
    <property type="component" value="Unassembled WGS sequence"/>
</dbReference>
<evidence type="ECO:0000256" key="3">
    <source>
        <dbReference type="ARBA" id="ARBA00012591"/>
    </source>
</evidence>
<dbReference type="Gene3D" id="3.40.50.2000">
    <property type="entry name" value="Glycogen Phosphorylase B"/>
    <property type="match status" value="1"/>
</dbReference>
<reference evidence="8 9" key="1">
    <citation type="submission" date="2023-03" db="EMBL/GenBank/DDBJ databases">
        <title>WGS of Methanotrichaceae archaeon Mx.</title>
        <authorList>
            <person name="Sorokin D.Y."/>
            <person name="Merkel A.Y."/>
        </authorList>
    </citation>
    <scope>NUCLEOTIDE SEQUENCE [LARGE SCALE GENOMIC DNA]</scope>
    <source>
        <strain evidence="8 9">Mx</strain>
    </source>
</reference>
<dbReference type="RefSeq" id="WP_316967174.1">
    <property type="nucleotide sequence ID" value="NZ_JARFPK010000041.1"/>
</dbReference>
<dbReference type="Pfam" id="PF00343">
    <property type="entry name" value="Phosphorylase"/>
    <property type="match status" value="1"/>
</dbReference>
<dbReference type="PANTHER" id="PTHR42655:SF1">
    <property type="entry name" value="GLYCOGEN PHOSPHORYLASE"/>
    <property type="match status" value="1"/>
</dbReference>
<evidence type="ECO:0000256" key="1">
    <source>
        <dbReference type="ARBA" id="ARBA00001933"/>
    </source>
</evidence>
<proteinExistence type="inferred from homology"/>
<evidence type="ECO:0000256" key="5">
    <source>
        <dbReference type="ARBA" id="ARBA00022679"/>
    </source>
</evidence>
<comment type="similarity">
    <text evidence="2">Belongs to the glycogen phosphorylase family.</text>
</comment>
<feature type="non-terminal residue" evidence="8">
    <location>
        <position position="1"/>
    </location>
</feature>
<dbReference type="InterPro" id="IPR052182">
    <property type="entry name" value="Glycogen/Maltodextrin_Phosph"/>
</dbReference>
<evidence type="ECO:0000313" key="8">
    <source>
        <dbReference type="EMBL" id="MDF0591441.1"/>
    </source>
</evidence>
<organism evidence="8 9">
    <name type="scientific">Candidatus Methanocrinis natronophilus</name>
    <dbReference type="NCBI Taxonomy" id="3033396"/>
    <lineage>
        <taxon>Archaea</taxon>
        <taxon>Methanobacteriati</taxon>
        <taxon>Methanobacteriota</taxon>
        <taxon>Stenosarchaea group</taxon>
        <taxon>Methanomicrobia</taxon>
        <taxon>Methanotrichales</taxon>
        <taxon>Methanotrichaceae</taxon>
        <taxon>Methanocrinis</taxon>
    </lineage>
</organism>
<name>A0ABT5X9T9_9EURY</name>
<dbReference type="EMBL" id="JARFPK010000041">
    <property type="protein sequence ID" value="MDF0591441.1"/>
    <property type="molecule type" value="Genomic_DNA"/>
</dbReference>
<gene>
    <name evidence="8" type="ORF">P0O15_09750</name>
</gene>
<accession>A0ABT5X9T9</accession>
<sequence>GKDLIRRIFQAKEALQGDIKIAYLEDYSMTLGGMITSGVDLWLNTPEPPMEASGTSGMKAALNGVPSFSVLDGWWVEGHIEGLTGWSIGDPVRGRGEGRDNSRDAASLYDKLERVIIPLFYQDNERFTDVMIHTIAINGSFFNTQRMMHEYVLNAYYLR</sequence>
<dbReference type="PROSITE" id="PS00102">
    <property type="entry name" value="PHOSPHORYLASE"/>
    <property type="match status" value="1"/>
</dbReference>
<dbReference type="InterPro" id="IPR035090">
    <property type="entry name" value="Pyridoxal_P_attach_site"/>
</dbReference>
<keyword evidence="7" id="KW-0119">Carbohydrate metabolism</keyword>